<feature type="region of interest" description="Disordered" evidence="1">
    <location>
        <begin position="42"/>
        <end position="61"/>
    </location>
</feature>
<dbReference type="RefSeq" id="XP_004223901.1">
    <property type="nucleotide sequence ID" value="XM_004223853.1"/>
</dbReference>
<keyword evidence="4" id="KW-1185">Reference proteome</keyword>
<dbReference type="InterPro" id="IPR028107">
    <property type="entry name" value="Spatacsin_C_dom"/>
</dbReference>
<organism evidence="3 4">
    <name type="scientific">Plasmodium cynomolgi (strain B)</name>
    <dbReference type="NCBI Taxonomy" id="1120755"/>
    <lineage>
        <taxon>Eukaryota</taxon>
        <taxon>Sar</taxon>
        <taxon>Alveolata</taxon>
        <taxon>Apicomplexa</taxon>
        <taxon>Aconoidasida</taxon>
        <taxon>Haemosporida</taxon>
        <taxon>Plasmodiidae</taxon>
        <taxon>Plasmodium</taxon>
        <taxon>Plasmodium (Plasmodium)</taxon>
    </lineage>
</organism>
<dbReference type="VEuPathDB" id="PlasmoDB:PCYB_125200"/>
<name>K6UWD2_PLACD</name>
<dbReference type="OrthoDB" id="380950at2759"/>
<dbReference type="Pfam" id="PF14649">
    <property type="entry name" value="Spatacsin_C"/>
    <property type="match status" value="1"/>
</dbReference>
<gene>
    <name evidence="3" type="ORF">PCYB_125200</name>
</gene>
<dbReference type="OMA" id="DDLFCEC"/>
<feature type="region of interest" description="Disordered" evidence="1">
    <location>
        <begin position="765"/>
        <end position="830"/>
    </location>
</feature>
<feature type="compositionally biased region" description="Basic and acidic residues" evidence="1">
    <location>
        <begin position="496"/>
        <end position="520"/>
    </location>
</feature>
<dbReference type="EMBL" id="DF157104">
    <property type="protein sequence ID" value="GAB67954.1"/>
    <property type="molecule type" value="Genomic_DNA"/>
</dbReference>
<evidence type="ECO:0000256" key="1">
    <source>
        <dbReference type="SAM" id="MobiDB-lite"/>
    </source>
</evidence>
<feature type="compositionally biased region" description="Low complexity" evidence="1">
    <location>
        <begin position="800"/>
        <end position="825"/>
    </location>
</feature>
<sequence>MGVPPCGVTTERQLKRISQFCRKGEEPSGENVKNVNYVGGTQKGLLPQSTQGRNSYGSSAMLTRKPTGELVNPYEPSTYGKKKEAIYSESGDIIPNQGTDIGKEKQKQNGSHDENFIFREKSHKRFVNHEDNITLLVSIFICINNLINNFDVITAHRIVDKFSILSIYKKIKKGERMMLKKGAPWKESFRQNAKKGINTRRSNLNCDTKREKGNTNIHRGEVSTWMEQRSIFDACLSDRNDEKWPSPYDPFRKIRNYSFFNKNEIDVKKNLETKLNMKNDKSHLHIVDIYKYIHYNSVYALVIYYCLCNGPQSGGDLTKLLSPKKGKRTSNRLEHLFERAKKKCSCDIYAFILRAELLLTVKSRICGMSGLIARPVLHQSNWDPILLTLYFYLLKNSVSLNGTKAFDASIGLKFTYLFKIKMNTLATNLLIYHNFILLLLSSFQKYSLRKRLDKSCDTGSGNMAMSLQRCTRGRKKEKRGHLTGHSHLQNGVAKNDTAKNDTTKNDTAKNDTAKNDTTKNDTAKRRCADRIFLYHECSHEFFSEYTNLILTNSCNWLCGRCYFRSLLDVYFYLLRVMIRNGRKGEGTQSRKKRGFYYRQGDIRKLMGGIKKGEPNFANMLCSNLISFYRKHCIVLPAEVEVEVLIFLYKLACKFTSERHITYITNLIKMRRHTYVRRKKWHLIFRLLVNINEYDKLDFLFKLLFKDMSIFDFLKYNRNMFLSLNVYNFNCDLSVSLNSSCLLYNQALCKLGPPRDGVNEYYLAERQPGGSVPGSATQRVDNHSGDDAAPNRGTIRRRKNAQANVSSGGSSANNRANNHASNHVSNHPLQRGGKIKNEKVLHLLNAVHDLYRKEKQEKNRAEQNQVNISYNFKGLKFSDLINFYEENYVKTFEKRKMIPSASPFIFYDDHLFVYILSFYVVHYCKEFSKCDMEILARVYKQVGLKHELYELLNREANSCVQSLQGDKDVFDLLHVRTIIVCINLLHHCALILLEMDNLYEYHTNLNDIYLLILQLKYVYLHNKLHLQQGKSSNFLAYFDKCIVFNNLGRKKLYEKSFEKMFDHVVQENIPIGNYKINFLNLGLEDFISLVEQHPVFYETLILLKAYEKNYDDLVYAFIPKILYIQVILHGNKKYLRDYCSYSCVDNNTIKYVAKLFQINSIHLKLHKNFPTEKYKYLNAKNDVLTFDFSRYILSAINIQPTRAGEKGTIWDYAHHVRSLKHVLGQTSNIDLKMKVCKRLGPDFDDLFCECRNILNLTMN</sequence>
<dbReference type="AlphaFoldDB" id="K6UWD2"/>
<feature type="domain" description="Spatacsin C-terminal" evidence="2">
    <location>
        <begin position="919"/>
        <end position="1156"/>
    </location>
</feature>
<feature type="region of interest" description="Disordered" evidence="1">
    <location>
        <begin position="478"/>
        <end position="520"/>
    </location>
</feature>
<feature type="compositionally biased region" description="Polar residues" evidence="1">
    <location>
        <begin position="47"/>
        <end position="61"/>
    </location>
</feature>
<evidence type="ECO:0000259" key="2">
    <source>
        <dbReference type="Pfam" id="PF14649"/>
    </source>
</evidence>
<dbReference type="PhylomeDB" id="K6UWD2"/>
<dbReference type="KEGG" id="pcy:PCYB_125200"/>
<evidence type="ECO:0000313" key="4">
    <source>
        <dbReference type="Proteomes" id="UP000006319"/>
    </source>
</evidence>
<dbReference type="GeneID" id="14694327"/>
<dbReference type="eggNOG" id="ENOG502T2A8">
    <property type="taxonomic scope" value="Eukaryota"/>
</dbReference>
<accession>K6UWD2</accession>
<proteinExistence type="predicted"/>
<evidence type="ECO:0000313" key="3">
    <source>
        <dbReference type="EMBL" id="GAB67954.1"/>
    </source>
</evidence>
<protein>
    <recommendedName>
        <fullName evidence="2">Spatacsin C-terminal domain-containing protein</fullName>
    </recommendedName>
</protein>
<dbReference type="Proteomes" id="UP000006319">
    <property type="component" value="Chromosome 12"/>
</dbReference>
<reference evidence="3 4" key="1">
    <citation type="journal article" date="2012" name="Nat. Genet.">
        <title>Plasmodium cynomolgi genome sequences provide insight into Plasmodium vivax and the monkey malaria clade.</title>
        <authorList>
            <person name="Tachibana S."/>
            <person name="Sullivan S.A."/>
            <person name="Kawai S."/>
            <person name="Nakamura S."/>
            <person name="Kim H.R."/>
            <person name="Goto N."/>
            <person name="Arisue N."/>
            <person name="Palacpac N.M.Q."/>
            <person name="Honma H."/>
            <person name="Yagi M."/>
            <person name="Tougan T."/>
            <person name="Katakai Y."/>
            <person name="Kaneko O."/>
            <person name="Mita T."/>
            <person name="Kita K."/>
            <person name="Yasutomi Y."/>
            <person name="Sutton P.L."/>
            <person name="Shakhbatyan R."/>
            <person name="Horii T."/>
            <person name="Yasunaga T."/>
            <person name="Barnwell J.W."/>
            <person name="Escalante A.A."/>
            <person name="Carlton J.M."/>
            <person name="Tanabe K."/>
        </authorList>
    </citation>
    <scope>NUCLEOTIDE SEQUENCE [LARGE SCALE GENOMIC DNA]</scope>
    <source>
        <strain evidence="3 4">B</strain>
    </source>
</reference>